<dbReference type="STRING" id="1833852.B0537_06635"/>
<organism evidence="1 2">
    <name type="scientific">Desulforamulus ferrireducens</name>
    <dbReference type="NCBI Taxonomy" id="1833852"/>
    <lineage>
        <taxon>Bacteria</taxon>
        <taxon>Bacillati</taxon>
        <taxon>Bacillota</taxon>
        <taxon>Clostridia</taxon>
        <taxon>Eubacteriales</taxon>
        <taxon>Peptococcaceae</taxon>
        <taxon>Desulforamulus</taxon>
    </lineage>
</organism>
<dbReference type="AlphaFoldDB" id="A0A1S6IVH9"/>
<evidence type="ECO:0000313" key="1">
    <source>
        <dbReference type="EMBL" id="AQS58785.1"/>
    </source>
</evidence>
<evidence type="ECO:0008006" key="3">
    <source>
        <dbReference type="Google" id="ProtNLM"/>
    </source>
</evidence>
<dbReference type="Proteomes" id="UP000189464">
    <property type="component" value="Chromosome"/>
</dbReference>
<accession>A0A1S6IVH9</accession>
<name>A0A1S6IVH9_9FIRM</name>
<sequence>MDIAAMSTMLSQSRVREAAGIMLLDKVIDTAKENGEALNQLITDAQVPVYQPHLGKYIDKYA</sequence>
<dbReference type="Pfam" id="PF14070">
    <property type="entry name" value="YjfB_motility"/>
    <property type="match status" value="1"/>
</dbReference>
<proteinExistence type="predicted"/>
<reference evidence="1 2" key="1">
    <citation type="journal article" date="2016" name="Int. J. Syst. Evol. Microbiol.">
        <title>Desulfotomaculum ferrireducens sp. nov., a moderately thermophilic sulfate-reducing and dissimilatory Fe(III)-reducing bacterium isolated from compost.</title>
        <authorList>
            <person name="Yang G."/>
            <person name="Guo J."/>
            <person name="Zhuang L."/>
            <person name="Yuan Y."/>
            <person name="Zhou S."/>
        </authorList>
    </citation>
    <scope>NUCLEOTIDE SEQUENCE [LARGE SCALE GENOMIC DNA]</scope>
    <source>
        <strain evidence="1 2">GSS09</strain>
    </source>
</reference>
<dbReference type="RefSeq" id="WP_077713813.1">
    <property type="nucleotide sequence ID" value="NZ_CP019698.1"/>
</dbReference>
<evidence type="ECO:0000313" key="2">
    <source>
        <dbReference type="Proteomes" id="UP000189464"/>
    </source>
</evidence>
<dbReference type="OrthoDB" id="1924973at2"/>
<dbReference type="EMBL" id="CP019698">
    <property type="protein sequence ID" value="AQS58785.1"/>
    <property type="molecule type" value="Genomic_DNA"/>
</dbReference>
<dbReference type="InterPro" id="IPR025906">
    <property type="entry name" value="YjfB_motility"/>
</dbReference>
<dbReference type="KEGG" id="dfg:B0537_06635"/>
<keyword evidence="2" id="KW-1185">Reference proteome</keyword>
<protein>
    <recommendedName>
        <fullName evidence="3">Motility protein</fullName>
    </recommendedName>
</protein>
<gene>
    <name evidence="1" type="ORF">B0537_06635</name>
</gene>